<accession>A0A3T0EAF8</accession>
<dbReference type="KEGG" id="gak:X907_1899"/>
<dbReference type="InterPro" id="IPR006597">
    <property type="entry name" value="Sel1-like"/>
</dbReference>
<gene>
    <name evidence="1" type="ORF">X907_1899</name>
</gene>
<dbReference type="InterPro" id="IPR011990">
    <property type="entry name" value="TPR-like_helical_dom_sf"/>
</dbReference>
<dbReference type="InterPro" id="IPR052945">
    <property type="entry name" value="Mitotic_Regulator"/>
</dbReference>
<reference evidence="1 2" key="1">
    <citation type="submission" date="2016-12" db="EMBL/GenBank/DDBJ databases">
        <title>The genome of dimorphic prosthecate Glycocaulis alkaliphilus 6b-8t, isolated from crude oil dictates its adaptability in petroleum environments.</title>
        <authorList>
            <person name="Wu X.-L."/>
            <person name="Geng S."/>
        </authorList>
    </citation>
    <scope>NUCLEOTIDE SEQUENCE [LARGE SCALE GENOMIC DNA]</scope>
    <source>
        <strain evidence="1 2">6B-8</strain>
    </source>
</reference>
<dbReference type="Gene3D" id="1.25.40.10">
    <property type="entry name" value="Tetratricopeptide repeat domain"/>
    <property type="match status" value="1"/>
</dbReference>
<dbReference type="PANTHER" id="PTHR43628">
    <property type="entry name" value="ACTIVATOR OF C KINASE PROTEIN 1-RELATED"/>
    <property type="match status" value="1"/>
</dbReference>
<dbReference type="Pfam" id="PF08238">
    <property type="entry name" value="Sel1"/>
    <property type="match status" value="2"/>
</dbReference>
<dbReference type="EMBL" id="CP018911">
    <property type="protein sequence ID" value="AZU04423.1"/>
    <property type="molecule type" value="Genomic_DNA"/>
</dbReference>
<dbReference type="Pfam" id="PF01471">
    <property type="entry name" value="PG_binding_1"/>
    <property type="match status" value="1"/>
</dbReference>
<dbReference type="SMART" id="SM00671">
    <property type="entry name" value="SEL1"/>
    <property type="match status" value="2"/>
</dbReference>
<dbReference type="InterPro" id="IPR036365">
    <property type="entry name" value="PGBD-like_sf"/>
</dbReference>
<dbReference type="AlphaFoldDB" id="A0A3T0EAF8"/>
<sequence>MVVLLSVIVLLVIILIAGYVMWPCSDRPGSFKPCQIDRFLLRTAVADACLREGQSRYVDTAPIRVPSRYRDRRSQSSSFTAFGAATLDSLPPYTATAVSGRSLRQRQGENINCPGVTETLIPVGTDRFSAARGMLEYEAELVLYRLLVVERRPMSLRETYPFLPQRDAATIERVIRLNIDDIRSRGGTYPPRPWYVRWDLCGYDDNDDRRPRAALFIDPERDSFECMSRENAARLYAEGARYWLLLGDAELARSDVQCVWDSEYDGFCPGGYRDGYTYLRHGSFEPAPTALDLAMQNWRRASDWGRVFGAQASLMAQRRLQAHTVQCQSSLDGSSLRRISRFGPDGIGEVIRLSLRQRALASLGYHSGAVDGYYGPETREAVRGFQRELGFDETGALTPRQTTLLICHSAQTAREASVQNTLGIMYATGLGVEQNTDLALEWLETAARRNDPDAYFNLAIIYGTGAVLGSYNLCGIIENFERAESYLAEAARLGHPVARRWRASPEYNRLPSPRARWQTISERIRSAAIEGGGFFYLEWEDRNVRLPDIDLLPPGCLEAERFQGG</sequence>
<dbReference type="InterPro" id="IPR002477">
    <property type="entry name" value="Peptidoglycan-bd-like"/>
</dbReference>
<protein>
    <submittedName>
        <fullName evidence="1">Peptidoglycan binding domain-containing protein</fullName>
    </submittedName>
</protein>
<dbReference type="Proteomes" id="UP000286954">
    <property type="component" value="Chromosome"/>
</dbReference>
<evidence type="ECO:0000313" key="1">
    <source>
        <dbReference type="EMBL" id="AZU04423.1"/>
    </source>
</evidence>
<name>A0A3T0EAF8_9PROT</name>
<keyword evidence="2" id="KW-1185">Reference proteome</keyword>
<dbReference type="PANTHER" id="PTHR43628:SF1">
    <property type="entry name" value="CHITIN SYNTHASE REGULATORY FACTOR 2-RELATED"/>
    <property type="match status" value="1"/>
</dbReference>
<dbReference type="SUPFAM" id="SSF47090">
    <property type="entry name" value="PGBD-like"/>
    <property type="match status" value="1"/>
</dbReference>
<dbReference type="SUPFAM" id="SSF81901">
    <property type="entry name" value="HCP-like"/>
    <property type="match status" value="1"/>
</dbReference>
<proteinExistence type="predicted"/>
<dbReference type="Gene3D" id="1.10.101.10">
    <property type="entry name" value="PGBD-like superfamily/PGBD"/>
    <property type="match status" value="1"/>
</dbReference>
<organism evidence="1 2">
    <name type="scientific">Glycocaulis alkaliphilus</name>
    <dbReference type="NCBI Taxonomy" id="1434191"/>
    <lineage>
        <taxon>Bacteria</taxon>
        <taxon>Pseudomonadati</taxon>
        <taxon>Pseudomonadota</taxon>
        <taxon>Alphaproteobacteria</taxon>
        <taxon>Maricaulales</taxon>
        <taxon>Maricaulaceae</taxon>
        <taxon>Glycocaulis</taxon>
    </lineage>
</organism>
<evidence type="ECO:0000313" key="2">
    <source>
        <dbReference type="Proteomes" id="UP000286954"/>
    </source>
</evidence>
<dbReference type="InterPro" id="IPR036366">
    <property type="entry name" value="PGBDSf"/>
</dbReference>